<reference evidence="4 5" key="1">
    <citation type="journal article" date="2018" name="Mol. Plant">
        <title>The genome of Artemisia annua provides insight into the evolution of Asteraceae family and artemisinin biosynthesis.</title>
        <authorList>
            <person name="Shen Q."/>
            <person name="Zhang L."/>
            <person name="Liao Z."/>
            <person name="Wang S."/>
            <person name="Yan T."/>
            <person name="Shi P."/>
            <person name="Liu M."/>
            <person name="Fu X."/>
            <person name="Pan Q."/>
            <person name="Wang Y."/>
            <person name="Lv Z."/>
            <person name="Lu X."/>
            <person name="Zhang F."/>
            <person name="Jiang W."/>
            <person name="Ma Y."/>
            <person name="Chen M."/>
            <person name="Hao X."/>
            <person name="Li L."/>
            <person name="Tang Y."/>
            <person name="Lv G."/>
            <person name="Zhou Y."/>
            <person name="Sun X."/>
            <person name="Brodelius P.E."/>
            <person name="Rose J.K.C."/>
            <person name="Tang K."/>
        </authorList>
    </citation>
    <scope>NUCLEOTIDE SEQUENCE [LARGE SCALE GENOMIC DNA]</scope>
    <source>
        <strain evidence="5">cv. Huhao1</strain>
        <tissue evidence="4">Leaf</tissue>
    </source>
</reference>
<feature type="compositionally biased region" description="Low complexity" evidence="1">
    <location>
        <begin position="265"/>
        <end position="283"/>
    </location>
</feature>
<evidence type="ECO:0000259" key="2">
    <source>
        <dbReference type="Pfam" id="PF03101"/>
    </source>
</evidence>
<dbReference type="Pfam" id="PF03101">
    <property type="entry name" value="FAR1"/>
    <property type="match status" value="1"/>
</dbReference>
<evidence type="ECO:0000259" key="3">
    <source>
        <dbReference type="Pfam" id="PF12357"/>
    </source>
</evidence>
<protein>
    <submittedName>
        <fullName evidence="4">FAR1 DNA binding domain, Zinc finger, SWIM-type, MULE transposase domain, FHY3/FAR1 family</fullName>
    </submittedName>
</protein>
<evidence type="ECO:0000256" key="1">
    <source>
        <dbReference type="SAM" id="MobiDB-lite"/>
    </source>
</evidence>
<dbReference type="Proteomes" id="UP000245207">
    <property type="component" value="Unassembled WGS sequence"/>
</dbReference>
<dbReference type="EMBL" id="PKPP01002883">
    <property type="protein sequence ID" value="PWA72551.1"/>
    <property type="molecule type" value="Genomic_DNA"/>
</dbReference>
<dbReference type="PANTHER" id="PTHR47718">
    <property type="entry name" value="OS01G0519700 PROTEIN"/>
    <property type="match status" value="1"/>
</dbReference>
<dbReference type="AlphaFoldDB" id="A0A2U1NGE8"/>
<dbReference type="OrthoDB" id="681107at2759"/>
<evidence type="ECO:0000313" key="4">
    <source>
        <dbReference type="EMBL" id="PWA72551.1"/>
    </source>
</evidence>
<dbReference type="PANTHER" id="PTHR47718:SF17">
    <property type="entry name" value="PROTEIN FAR1-RELATED SEQUENCE 5-LIKE"/>
    <property type="match status" value="1"/>
</dbReference>
<dbReference type="Pfam" id="PF12357">
    <property type="entry name" value="PLD_C"/>
    <property type="match status" value="1"/>
</dbReference>
<feature type="domain" description="FAR1" evidence="2">
    <location>
        <begin position="223"/>
        <end position="334"/>
    </location>
</feature>
<accession>A0A2U1NGE8</accession>
<comment type="caution">
    <text evidence="4">The sequence shown here is derived from an EMBL/GenBank/DDBJ whole genome shotgun (WGS) entry which is preliminary data.</text>
</comment>
<evidence type="ECO:0000313" key="5">
    <source>
        <dbReference type="Proteomes" id="UP000245207"/>
    </source>
</evidence>
<feature type="domain" description="Phospholipase D C-terminal" evidence="3">
    <location>
        <begin position="183"/>
        <end position="220"/>
    </location>
</feature>
<gene>
    <name evidence="4" type="ORF">CTI12_AA268200</name>
</gene>
<dbReference type="InterPro" id="IPR004330">
    <property type="entry name" value="FAR1_DNA_bnd_dom"/>
</dbReference>
<dbReference type="InterPro" id="IPR024632">
    <property type="entry name" value="PLipase_D_C"/>
</dbReference>
<proteinExistence type="predicted"/>
<organism evidence="4 5">
    <name type="scientific">Artemisia annua</name>
    <name type="common">Sweet wormwood</name>
    <dbReference type="NCBI Taxonomy" id="35608"/>
    <lineage>
        <taxon>Eukaryota</taxon>
        <taxon>Viridiplantae</taxon>
        <taxon>Streptophyta</taxon>
        <taxon>Embryophyta</taxon>
        <taxon>Tracheophyta</taxon>
        <taxon>Spermatophyta</taxon>
        <taxon>Magnoliopsida</taxon>
        <taxon>eudicotyledons</taxon>
        <taxon>Gunneridae</taxon>
        <taxon>Pentapetalae</taxon>
        <taxon>asterids</taxon>
        <taxon>campanulids</taxon>
        <taxon>Asterales</taxon>
        <taxon>Asteraceae</taxon>
        <taxon>Asteroideae</taxon>
        <taxon>Anthemideae</taxon>
        <taxon>Artemisiinae</taxon>
        <taxon>Artemisia</taxon>
    </lineage>
</organism>
<feature type="region of interest" description="Disordered" evidence="1">
    <location>
        <begin position="265"/>
        <end position="293"/>
    </location>
</feature>
<keyword evidence="5" id="KW-1185">Reference proteome</keyword>
<name>A0A2U1NGE8_ARTAN</name>
<sequence length="435" mass="50023">MDQDDQNPKQDQNGDDEASQVVYQSYFVEQVKLYCHYPYLMAWGLEITEALRLQMEVHKILHEQLEEEYGRVTKDRRTTMFAAIFDKTKRDYLLDGADPSTLLEVYAFYSWYHLFSYGDSDQKHLNLRLNPGVLEDWLNKSRVQGGYTKCICCYCVADQDSIPEKLIFKRIATLRESLEVAVEVTDMKAHLFKYPVEVHCVGQLNPLLGCANFPDMGGTIAYNFYVSYGKKGGFDIRRGGQYKAKGFADATLKYFYCTREGLNQNSNGKSGDNNSDSEQSEVSDVSHRFGDVKKKKPMRRTSFRCGCLASLTIKKIENIFQVTKFEDGHNHPLVAETDMIFMKNSRKMDYTKQHFLYQVSNANFGPAIGFRLMKQLHGGFDRVGTIVIDCKNQKKKISVFIGDRDAQMAVEKLLSRKLHSPGFFVNYFKGEAYIF</sequence>